<dbReference type="Pfam" id="PF01578">
    <property type="entry name" value="Cytochrom_C_asm"/>
    <property type="match status" value="1"/>
</dbReference>
<dbReference type="PANTHER" id="PTHR30071:SF1">
    <property type="entry name" value="CYTOCHROME B_B6 PROTEIN-RELATED"/>
    <property type="match status" value="1"/>
</dbReference>
<comment type="caution">
    <text evidence="8">The sequence shown here is derived from an EMBL/GenBank/DDBJ whole genome shotgun (WGS) entry which is preliminary data.</text>
</comment>
<sequence length="342" mass="36863">MQPLAAQPAINQNLASVSDGLIIAMIVCYAVALFLFAIEAAYGRRERLQAERSAVPTGGATAGAGEGDIATLGRDSGAVKVKVRGERGDAKAPRHVLGAVALVVTVVAFVLNAAQVVTRGLAADRWPWGNMFEFVVAICLCAVGAFLFAALRYKARYLGTFVLVPVLLLLGIAARWLYSEAGPLIPALHSYWIAIHVSAAIIATGAFLVAGSAAITYLLSSRTEAKRARGEQVTGIAARLPSPELLDRLSHRFILFAFPLWTFAIIAGAVWADEAWGRFWGWDPKEVWSFITWVVYAAYLHARATAGWRGSKATWIGLVGFACLLFNFFAVNYIFSGLHSYA</sequence>
<feature type="transmembrane region" description="Helical" evidence="6">
    <location>
        <begin position="313"/>
        <end position="335"/>
    </location>
</feature>
<evidence type="ECO:0000256" key="2">
    <source>
        <dbReference type="ARBA" id="ARBA00022692"/>
    </source>
</evidence>
<dbReference type="RefSeq" id="WP_344973014.1">
    <property type="nucleotide sequence ID" value="NZ_BAABDD010000017.1"/>
</dbReference>
<evidence type="ECO:0000256" key="3">
    <source>
        <dbReference type="ARBA" id="ARBA00022748"/>
    </source>
</evidence>
<dbReference type="NCBIfam" id="TIGR03144">
    <property type="entry name" value="cytochr_II_ccsB"/>
    <property type="match status" value="1"/>
</dbReference>
<gene>
    <name evidence="8" type="primary">ccsB</name>
    <name evidence="8" type="ORF">GCM10022402_34080</name>
</gene>
<dbReference type="Proteomes" id="UP001500908">
    <property type="component" value="Unassembled WGS sequence"/>
</dbReference>
<keyword evidence="5 6" id="KW-0472">Membrane</keyword>
<dbReference type="InterPro" id="IPR002541">
    <property type="entry name" value="Cyt_c_assembly"/>
</dbReference>
<name>A0ABP7G5J7_9ACTN</name>
<feature type="transmembrane region" description="Helical" evidence="6">
    <location>
        <begin position="190"/>
        <end position="219"/>
    </location>
</feature>
<evidence type="ECO:0000256" key="6">
    <source>
        <dbReference type="SAM" id="Phobius"/>
    </source>
</evidence>
<dbReference type="InterPro" id="IPR017562">
    <property type="entry name" value="Cyt_c_biogenesis_CcsA"/>
</dbReference>
<feature type="transmembrane region" description="Helical" evidence="6">
    <location>
        <begin position="20"/>
        <end position="42"/>
    </location>
</feature>
<organism evidence="8 9">
    <name type="scientific">Salinactinospora qingdaonensis</name>
    <dbReference type="NCBI Taxonomy" id="702744"/>
    <lineage>
        <taxon>Bacteria</taxon>
        <taxon>Bacillati</taxon>
        <taxon>Actinomycetota</taxon>
        <taxon>Actinomycetes</taxon>
        <taxon>Streptosporangiales</taxon>
        <taxon>Nocardiopsidaceae</taxon>
        <taxon>Salinactinospora</taxon>
    </lineage>
</organism>
<reference evidence="9" key="1">
    <citation type="journal article" date="2019" name="Int. J. Syst. Evol. Microbiol.">
        <title>The Global Catalogue of Microorganisms (GCM) 10K type strain sequencing project: providing services to taxonomists for standard genome sequencing and annotation.</title>
        <authorList>
            <consortium name="The Broad Institute Genomics Platform"/>
            <consortium name="The Broad Institute Genome Sequencing Center for Infectious Disease"/>
            <person name="Wu L."/>
            <person name="Ma J."/>
        </authorList>
    </citation>
    <scope>NUCLEOTIDE SEQUENCE [LARGE SCALE GENOMIC DNA]</scope>
    <source>
        <strain evidence="9">JCM 17137</strain>
    </source>
</reference>
<dbReference type="EMBL" id="BAABDD010000017">
    <property type="protein sequence ID" value="GAA3752322.1"/>
    <property type="molecule type" value="Genomic_DNA"/>
</dbReference>
<feature type="transmembrane region" description="Helical" evidence="6">
    <location>
        <begin position="287"/>
        <end position="306"/>
    </location>
</feature>
<feature type="transmembrane region" description="Helical" evidence="6">
    <location>
        <begin position="96"/>
        <end position="114"/>
    </location>
</feature>
<protein>
    <submittedName>
        <fullName evidence="8">C-type cytochrome biogenesis protein CcsB</fullName>
    </submittedName>
</protein>
<feature type="transmembrane region" description="Helical" evidence="6">
    <location>
        <begin position="158"/>
        <end position="178"/>
    </location>
</feature>
<keyword evidence="2 6" id="KW-0812">Transmembrane</keyword>
<evidence type="ECO:0000256" key="4">
    <source>
        <dbReference type="ARBA" id="ARBA00022989"/>
    </source>
</evidence>
<proteinExistence type="predicted"/>
<keyword evidence="9" id="KW-1185">Reference proteome</keyword>
<accession>A0ABP7G5J7</accession>
<dbReference type="PANTHER" id="PTHR30071">
    <property type="entry name" value="HEME EXPORTER PROTEIN C"/>
    <property type="match status" value="1"/>
</dbReference>
<feature type="transmembrane region" description="Helical" evidence="6">
    <location>
        <begin position="134"/>
        <end position="151"/>
    </location>
</feature>
<keyword evidence="3" id="KW-0201">Cytochrome c-type biogenesis</keyword>
<comment type="subcellular location">
    <subcellularLocation>
        <location evidence="1">Membrane</location>
        <topology evidence="1">Multi-pass membrane protein</topology>
    </subcellularLocation>
</comment>
<feature type="domain" description="Cytochrome c assembly protein" evidence="7">
    <location>
        <begin position="128"/>
        <end position="339"/>
    </location>
</feature>
<evidence type="ECO:0000256" key="5">
    <source>
        <dbReference type="ARBA" id="ARBA00023136"/>
    </source>
</evidence>
<evidence type="ECO:0000313" key="9">
    <source>
        <dbReference type="Proteomes" id="UP001500908"/>
    </source>
</evidence>
<evidence type="ECO:0000313" key="8">
    <source>
        <dbReference type="EMBL" id="GAA3752322.1"/>
    </source>
</evidence>
<evidence type="ECO:0000259" key="7">
    <source>
        <dbReference type="Pfam" id="PF01578"/>
    </source>
</evidence>
<feature type="transmembrane region" description="Helical" evidence="6">
    <location>
        <begin position="253"/>
        <end position="272"/>
    </location>
</feature>
<evidence type="ECO:0000256" key="1">
    <source>
        <dbReference type="ARBA" id="ARBA00004141"/>
    </source>
</evidence>
<dbReference type="InterPro" id="IPR045062">
    <property type="entry name" value="Cyt_c_biogenesis_CcsA/CcmC"/>
</dbReference>
<keyword evidence="4 6" id="KW-1133">Transmembrane helix</keyword>